<organism evidence="2 3">
    <name type="scientific">Austropuccinia psidii MF-1</name>
    <dbReference type="NCBI Taxonomy" id="1389203"/>
    <lineage>
        <taxon>Eukaryota</taxon>
        <taxon>Fungi</taxon>
        <taxon>Dikarya</taxon>
        <taxon>Basidiomycota</taxon>
        <taxon>Pucciniomycotina</taxon>
        <taxon>Pucciniomycetes</taxon>
        <taxon>Pucciniales</taxon>
        <taxon>Sphaerophragmiaceae</taxon>
        <taxon>Austropuccinia</taxon>
    </lineage>
</organism>
<evidence type="ECO:0000313" key="3">
    <source>
        <dbReference type="Proteomes" id="UP000765509"/>
    </source>
</evidence>
<evidence type="ECO:0000256" key="1">
    <source>
        <dbReference type="SAM" id="MobiDB-lite"/>
    </source>
</evidence>
<accession>A0A9Q3EH85</accession>
<keyword evidence="3" id="KW-1185">Reference proteome</keyword>
<dbReference type="Proteomes" id="UP000765509">
    <property type="component" value="Unassembled WGS sequence"/>
</dbReference>
<evidence type="ECO:0000313" key="2">
    <source>
        <dbReference type="EMBL" id="MBW0522870.1"/>
    </source>
</evidence>
<reference evidence="2" key="1">
    <citation type="submission" date="2021-03" db="EMBL/GenBank/DDBJ databases">
        <title>Draft genome sequence of rust myrtle Austropuccinia psidii MF-1, a brazilian biotype.</title>
        <authorList>
            <person name="Quecine M.C."/>
            <person name="Pachon D.M.R."/>
            <person name="Bonatelli M.L."/>
            <person name="Correr F.H."/>
            <person name="Franceschini L.M."/>
            <person name="Leite T.F."/>
            <person name="Margarido G.R.A."/>
            <person name="Almeida C.A."/>
            <person name="Ferrarezi J.A."/>
            <person name="Labate C.A."/>
        </authorList>
    </citation>
    <scope>NUCLEOTIDE SEQUENCE</scope>
    <source>
        <strain evidence="2">MF-1</strain>
    </source>
</reference>
<protein>
    <submittedName>
        <fullName evidence="2">Uncharacterized protein</fullName>
    </submittedName>
</protein>
<feature type="compositionally biased region" description="Low complexity" evidence="1">
    <location>
        <begin position="1"/>
        <end position="12"/>
    </location>
</feature>
<comment type="caution">
    <text evidence="2">The sequence shown here is derived from an EMBL/GenBank/DDBJ whole genome shotgun (WGS) entry which is preliminary data.</text>
</comment>
<sequence>MVWNTTTPGGSHPSPPVPPPSTPTPVLSSAIPSGAPENPNASSPPVQSPSHSHNDTCNQFTNLQPTNQSTKSCWSIAPCST</sequence>
<feature type="compositionally biased region" description="Polar residues" evidence="1">
    <location>
        <begin position="55"/>
        <end position="81"/>
    </location>
</feature>
<dbReference type="AlphaFoldDB" id="A0A9Q3EH85"/>
<dbReference type="EMBL" id="AVOT02029879">
    <property type="protein sequence ID" value="MBW0522870.1"/>
    <property type="molecule type" value="Genomic_DNA"/>
</dbReference>
<feature type="compositionally biased region" description="Pro residues" evidence="1">
    <location>
        <begin position="13"/>
        <end position="23"/>
    </location>
</feature>
<feature type="region of interest" description="Disordered" evidence="1">
    <location>
        <begin position="1"/>
        <end position="81"/>
    </location>
</feature>
<name>A0A9Q3EH85_9BASI</name>
<proteinExistence type="predicted"/>
<gene>
    <name evidence="2" type="ORF">O181_062585</name>
</gene>